<dbReference type="OrthoDB" id="9792148at2"/>
<reference evidence="2 3" key="1">
    <citation type="submission" date="2019-04" db="EMBL/GenBank/DDBJ databases">
        <title>Cohnella sp. nov., isolated from soil.</title>
        <authorList>
            <person name="Kim W."/>
        </authorList>
    </citation>
    <scope>NUCLEOTIDE SEQUENCE [LARGE SCALE GENOMIC DNA]</scope>
    <source>
        <strain evidence="2 3">CAU 1483</strain>
    </source>
</reference>
<protein>
    <submittedName>
        <fullName evidence="2">PucR family transcriptional regulator</fullName>
    </submittedName>
</protein>
<sequence length="363" mass="41234">MQKSQWQQLEQLLGDGVTARTITVDQWEHDGGNRRPEPGDRMKLDTGIRFVTRTVGSELHVLETDKELTALEQELIRLLLQQRNGKTSGGATELERQARRLGEWIGQNAASGDWRMEVPDGMELRSRLFDGMIPFLLLREQAEEKEPSYGELDKAIRSFMSEDTLLIPLRDHEWLILSPDRLLAEAEAAEEDVLEGHERKAMLSSLGSGLLQMVSGEWGGECHVAVGDPIDPVESAVQTVGVLRETIQLGRKFHVGMQVHLPWLIHLERLLSGIPEASRIRFVEETMGRPDMFNDLETVSTLDAFFAMDCNVSETAKKLFIHRNTLLYRLDKIKQETGLDVRSFNDAVLVRILLLLYKVTKRK</sequence>
<dbReference type="AlphaFoldDB" id="A0A4U0F6H6"/>
<evidence type="ECO:0000313" key="3">
    <source>
        <dbReference type="Proteomes" id="UP000309673"/>
    </source>
</evidence>
<comment type="caution">
    <text evidence="2">The sequence shown here is derived from an EMBL/GenBank/DDBJ whole genome shotgun (WGS) entry which is preliminary data.</text>
</comment>
<name>A0A4U0F6H6_9BACL</name>
<accession>A0A4U0F6H6</accession>
<evidence type="ECO:0000259" key="1">
    <source>
        <dbReference type="Pfam" id="PF13556"/>
    </source>
</evidence>
<gene>
    <name evidence="2" type="ORF">E5161_18325</name>
</gene>
<dbReference type="InterPro" id="IPR042070">
    <property type="entry name" value="PucR_C-HTH_sf"/>
</dbReference>
<dbReference type="RefSeq" id="WP_136779337.1">
    <property type="nucleotide sequence ID" value="NZ_SUPK01000010.1"/>
</dbReference>
<dbReference type="EMBL" id="SUPK01000010">
    <property type="protein sequence ID" value="TJY39534.1"/>
    <property type="molecule type" value="Genomic_DNA"/>
</dbReference>
<dbReference type="InterPro" id="IPR051448">
    <property type="entry name" value="CdaR-like_regulators"/>
</dbReference>
<evidence type="ECO:0000313" key="2">
    <source>
        <dbReference type="EMBL" id="TJY39534.1"/>
    </source>
</evidence>
<feature type="domain" description="PucR C-terminal helix-turn-helix" evidence="1">
    <location>
        <begin position="299"/>
        <end position="355"/>
    </location>
</feature>
<dbReference type="PANTHER" id="PTHR33744:SF15">
    <property type="entry name" value="CARBOHYDRATE DIACID REGULATOR"/>
    <property type="match status" value="1"/>
</dbReference>
<proteinExistence type="predicted"/>
<organism evidence="2 3">
    <name type="scientific">Cohnella pontilimi</name>
    <dbReference type="NCBI Taxonomy" id="2564100"/>
    <lineage>
        <taxon>Bacteria</taxon>
        <taxon>Bacillati</taxon>
        <taxon>Bacillota</taxon>
        <taxon>Bacilli</taxon>
        <taxon>Bacillales</taxon>
        <taxon>Paenibacillaceae</taxon>
        <taxon>Cohnella</taxon>
    </lineage>
</organism>
<dbReference type="Pfam" id="PF13556">
    <property type="entry name" value="HTH_30"/>
    <property type="match status" value="1"/>
</dbReference>
<keyword evidence="3" id="KW-1185">Reference proteome</keyword>
<dbReference type="SUPFAM" id="SSF46689">
    <property type="entry name" value="Homeodomain-like"/>
    <property type="match status" value="1"/>
</dbReference>
<dbReference type="PANTHER" id="PTHR33744">
    <property type="entry name" value="CARBOHYDRATE DIACID REGULATOR"/>
    <property type="match status" value="1"/>
</dbReference>
<dbReference type="InterPro" id="IPR009057">
    <property type="entry name" value="Homeodomain-like_sf"/>
</dbReference>
<dbReference type="Gene3D" id="1.10.10.2840">
    <property type="entry name" value="PucR C-terminal helix-turn-helix domain"/>
    <property type="match status" value="1"/>
</dbReference>
<dbReference type="InterPro" id="IPR025736">
    <property type="entry name" value="PucR_C-HTH_dom"/>
</dbReference>
<dbReference type="Proteomes" id="UP000309673">
    <property type="component" value="Unassembled WGS sequence"/>
</dbReference>